<dbReference type="OrthoDB" id="10061976at2759"/>
<keyword evidence="4 5" id="KW-0472">Membrane</keyword>
<dbReference type="PANTHER" id="PTHR16172:SF35">
    <property type="entry name" value="MAJOR FACILITATOR SUPERFAMILY (MFS) PROFILE DOMAIN-CONTAINING PROTEIN"/>
    <property type="match status" value="1"/>
</dbReference>
<proteinExistence type="predicted"/>
<dbReference type="GO" id="GO:0016020">
    <property type="term" value="C:membrane"/>
    <property type="evidence" value="ECO:0007669"/>
    <property type="project" value="UniProtKB-SubCell"/>
</dbReference>
<comment type="caution">
    <text evidence="7">The sequence shown here is derived from an EMBL/GenBank/DDBJ whole genome shotgun (WGS) entry which is preliminary data.</text>
</comment>
<gene>
    <name evidence="7" type="ORF">J437_LFUL013976</name>
</gene>
<keyword evidence="3 5" id="KW-1133">Transmembrane helix</keyword>
<dbReference type="InterPro" id="IPR024989">
    <property type="entry name" value="MFS_assoc_dom"/>
</dbReference>
<evidence type="ECO:0000313" key="8">
    <source>
        <dbReference type="Proteomes" id="UP000792457"/>
    </source>
</evidence>
<dbReference type="EMBL" id="KZ308616">
    <property type="protein sequence ID" value="KAG8232405.1"/>
    <property type="molecule type" value="Genomic_DNA"/>
</dbReference>
<evidence type="ECO:0000256" key="3">
    <source>
        <dbReference type="ARBA" id="ARBA00022989"/>
    </source>
</evidence>
<reference evidence="7" key="2">
    <citation type="submission" date="2017-10" db="EMBL/GenBank/DDBJ databases">
        <title>Ladona fulva Genome sequencing and assembly.</title>
        <authorList>
            <person name="Murali S."/>
            <person name="Richards S."/>
            <person name="Bandaranaike D."/>
            <person name="Bellair M."/>
            <person name="Blankenburg K."/>
            <person name="Chao H."/>
            <person name="Dinh H."/>
            <person name="Doddapaneni H."/>
            <person name="Dugan-Rocha S."/>
            <person name="Elkadiri S."/>
            <person name="Gnanaolivu R."/>
            <person name="Hernandez B."/>
            <person name="Skinner E."/>
            <person name="Javaid M."/>
            <person name="Lee S."/>
            <person name="Li M."/>
            <person name="Ming W."/>
            <person name="Munidasa M."/>
            <person name="Muniz J."/>
            <person name="Nguyen L."/>
            <person name="Hughes D."/>
            <person name="Osuji N."/>
            <person name="Pu L.-L."/>
            <person name="Puazo M."/>
            <person name="Qu C."/>
            <person name="Quiroz J."/>
            <person name="Raj R."/>
            <person name="Weissenberger G."/>
            <person name="Xin Y."/>
            <person name="Zou X."/>
            <person name="Han Y."/>
            <person name="Worley K."/>
            <person name="Muzny D."/>
            <person name="Gibbs R."/>
        </authorList>
    </citation>
    <scope>NUCLEOTIDE SEQUENCE</scope>
    <source>
        <strain evidence="7">Sampled in the wild</strain>
    </source>
</reference>
<dbReference type="AlphaFoldDB" id="A0A8K0KCJ7"/>
<reference evidence="7" key="1">
    <citation type="submission" date="2013-04" db="EMBL/GenBank/DDBJ databases">
        <authorList>
            <person name="Qu J."/>
            <person name="Murali S.C."/>
            <person name="Bandaranaike D."/>
            <person name="Bellair M."/>
            <person name="Blankenburg K."/>
            <person name="Chao H."/>
            <person name="Dinh H."/>
            <person name="Doddapaneni H."/>
            <person name="Downs B."/>
            <person name="Dugan-Rocha S."/>
            <person name="Elkadiri S."/>
            <person name="Gnanaolivu R.D."/>
            <person name="Hernandez B."/>
            <person name="Javaid M."/>
            <person name="Jayaseelan J.C."/>
            <person name="Lee S."/>
            <person name="Li M."/>
            <person name="Ming W."/>
            <person name="Munidasa M."/>
            <person name="Muniz J."/>
            <person name="Nguyen L."/>
            <person name="Ongeri F."/>
            <person name="Osuji N."/>
            <person name="Pu L.-L."/>
            <person name="Puazo M."/>
            <person name="Qu C."/>
            <person name="Quiroz J."/>
            <person name="Raj R."/>
            <person name="Weissenberger G."/>
            <person name="Xin Y."/>
            <person name="Zou X."/>
            <person name="Han Y."/>
            <person name="Richards S."/>
            <person name="Worley K."/>
            <person name="Muzny D."/>
            <person name="Gibbs R."/>
        </authorList>
    </citation>
    <scope>NUCLEOTIDE SEQUENCE</scope>
    <source>
        <strain evidence="7">Sampled in the wild</strain>
    </source>
</reference>
<comment type="subcellular location">
    <subcellularLocation>
        <location evidence="1">Membrane</location>
        <topology evidence="1">Multi-pass membrane protein</topology>
    </subcellularLocation>
</comment>
<organism evidence="7 8">
    <name type="scientific">Ladona fulva</name>
    <name type="common">Scarce chaser dragonfly</name>
    <name type="synonym">Libellula fulva</name>
    <dbReference type="NCBI Taxonomy" id="123851"/>
    <lineage>
        <taxon>Eukaryota</taxon>
        <taxon>Metazoa</taxon>
        <taxon>Ecdysozoa</taxon>
        <taxon>Arthropoda</taxon>
        <taxon>Hexapoda</taxon>
        <taxon>Insecta</taxon>
        <taxon>Pterygota</taxon>
        <taxon>Palaeoptera</taxon>
        <taxon>Odonata</taxon>
        <taxon>Epiprocta</taxon>
        <taxon>Anisoptera</taxon>
        <taxon>Libelluloidea</taxon>
        <taxon>Libellulidae</taxon>
        <taxon>Ladona</taxon>
    </lineage>
</organism>
<protein>
    <recommendedName>
        <fullName evidence="6">Major facilitator superfamily associated domain-containing protein</fullName>
    </recommendedName>
</protein>
<evidence type="ECO:0000256" key="1">
    <source>
        <dbReference type="ARBA" id="ARBA00004141"/>
    </source>
</evidence>
<keyword evidence="2 5" id="KW-0812">Transmembrane</keyword>
<keyword evidence="8" id="KW-1185">Reference proteome</keyword>
<dbReference type="InterPro" id="IPR051717">
    <property type="entry name" value="MFS_MFSD6"/>
</dbReference>
<feature type="transmembrane region" description="Helical" evidence="5">
    <location>
        <begin position="272"/>
        <end position="289"/>
    </location>
</feature>
<evidence type="ECO:0000256" key="5">
    <source>
        <dbReference type="SAM" id="Phobius"/>
    </source>
</evidence>
<sequence length="302" mass="32512">MHFHREVFFRYVQLSVLSALGGGASLLLLLVPYAKQRLVLPPTVTMVLEENGQPPPLLRSDGGDSLILSSILSQPCNILNNTLGQVTLDVLHCGHTCPVVSSPSGMPQPYKNSTSLVHLDGNRVFLPNDHSVALSCSHRCRLVRPQGTSALPHPTALQLTMVSSQESKAEVNVESGVGNETEYEGKDPASVWISGEQRLQPCRAACLVATERSRLCVKRDHYIVHSPQLTFWSYSAIRVLIGVIGGTAFAMFEGAVIALLRKHDADYGLQRIYAALGGMVASPLSGLLLDTASSASGGTDFR</sequence>
<evidence type="ECO:0000256" key="4">
    <source>
        <dbReference type="ARBA" id="ARBA00023136"/>
    </source>
</evidence>
<feature type="domain" description="Major facilitator superfamily associated" evidence="6">
    <location>
        <begin position="162"/>
        <end position="294"/>
    </location>
</feature>
<evidence type="ECO:0000313" key="7">
    <source>
        <dbReference type="EMBL" id="KAG8232405.1"/>
    </source>
</evidence>
<dbReference type="Pfam" id="PF12832">
    <property type="entry name" value="MFS_1_like"/>
    <property type="match status" value="1"/>
</dbReference>
<dbReference type="Proteomes" id="UP000792457">
    <property type="component" value="Unassembled WGS sequence"/>
</dbReference>
<feature type="transmembrane region" description="Helical" evidence="5">
    <location>
        <begin position="12"/>
        <end position="34"/>
    </location>
</feature>
<dbReference type="PANTHER" id="PTHR16172">
    <property type="entry name" value="MAJOR FACILITATOR SUPERFAMILY DOMAIN-CONTAINING PROTEIN 6-LIKE"/>
    <property type="match status" value="1"/>
</dbReference>
<evidence type="ECO:0000259" key="6">
    <source>
        <dbReference type="Pfam" id="PF12832"/>
    </source>
</evidence>
<evidence type="ECO:0000256" key="2">
    <source>
        <dbReference type="ARBA" id="ARBA00022692"/>
    </source>
</evidence>
<feature type="transmembrane region" description="Helical" evidence="5">
    <location>
        <begin position="236"/>
        <end position="260"/>
    </location>
</feature>
<name>A0A8K0KCJ7_LADFU</name>
<accession>A0A8K0KCJ7</accession>